<dbReference type="GeneID" id="11272000"/>
<dbReference type="AlphaFoldDB" id="G4Y9R7"/>
<protein>
    <submittedName>
        <fullName evidence="1">Uncharacterized protein</fullName>
    </submittedName>
</protein>
<dbReference type="RefSeq" id="YP_004927666.1">
    <property type="nucleotide sequence ID" value="NC_016122.1"/>
</dbReference>
<organism evidence="1">
    <name type="scientific">Treubia lacunosa</name>
    <dbReference type="NCBI Taxonomy" id="93845"/>
    <lineage>
        <taxon>Eukaryota</taxon>
        <taxon>Viridiplantae</taxon>
        <taxon>Streptophyta</taxon>
        <taxon>Embryophyta</taxon>
        <taxon>Marchantiophyta</taxon>
        <taxon>Haplomitriopsida</taxon>
        <taxon>Treubiidae</taxon>
        <taxon>Treubiales</taxon>
        <taxon>Treubiaceae</taxon>
        <taxon>Treubia</taxon>
    </lineage>
</organism>
<proteinExistence type="predicted"/>
<sequence length="116" mass="13419">MGARKQLAAILNDLLYRKNSIEMPISDKCTHLFNPQIFLDNNNIDPLIKWSKLKILDISQILQNEPQFSSLFTSNNTPTEALLKALFNKPHKEAILLRDDVVFTESIDDRLRLLLR</sequence>
<geneLocation type="mitochondrion" evidence="1"/>
<name>G4Y9R7_9MARC</name>
<reference evidence="1" key="1">
    <citation type="journal article" date="2011" name="PLoS ONE">
        <title>The Mitochondrial Genomes of the Early Land Plants Treubia lacunosa and Anomodon rugelii: Dynamic and Conservative Evolution.</title>
        <authorList>
            <person name="Liu Y."/>
            <person name="Xue J.Y."/>
            <person name="Wang B."/>
            <person name="Li L."/>
            <person name="Qiu Y.L."/>
        </authorList>
    </citation>
    <scope>NUCLEOTIDE SEQUENCE</scope>
</reference>
<accession>G4Y9R7</accession>
<dbReference type="EMBL" id="JF973315">
    <property type="protein sequence ID" value="AEH99713.1"/>
    <property type="molecule type" value="Genomic_DNA"/>
</dbReference>
<gene>
    <name evidence="1" type="primary">ORF116_2</name>
    <name evidence="1" type="ORF">TrlaMp18</name>
</gene>
<keyword evidence="1" id="KW-0496">Mitochondrion</keyword>
<evidence type="ECO:0000313" key="1">
    <source>
        <dbReference type="EMBL" id="AEH99713.1"/>
    </source>
</evidence>